<keyword evidence="3" id="KW-1185">Reference proteome</keyword>
<evidence type="ECO:0000256" key="1">
    <source>
        <dbReference type="SAM" id="MobiDB-lite"/>
    </source>
</evidence>
<feature type="non-terminal residue" evidence="2">
    <location>
        <position position="95"/>
    </location>
</feature>
<reference evidence="2 3" key="1">
    <citation type="journal article" date="2012" name="New Phytol.">
        <title>Insight into trade-off between wood decay and parasitism from the genome of a fungal forest pathogen.</title>
        <authorList>
            <person name="Olson A."/>
            <person name="Aerts A."/>
            <person name="Asiegbu F."/>
            <person name="Belbahri L."/>
            <person name="Bouzid O."/>
            <person name="Broberg A."/>
            <person name="Canback B."/>
            <person name="Coutinho P.M."/>
            <person name="Cullen D."/>
            <person name="Dalman K."/>
            <person name="Deflorio G."/>
            <person name="van Diepen L.T."/>
            <person name="Dunand C."/>
            <person name="Duplessis S."/>
            <person name="Durling M."/>
            <person name="Gonthier P."/>
            <person name="Grimwood J."/>
            <person name="Fossdal C.G."/>
            <person name="Hansson D."/>
            <person name="Henrissat B."/>
            <person name="Hietala A."/>
            <person name="Himmelstrand K."/>
            <person name="Hoffmeister D."/>
            <person name="Hogberg N."/>
            <person name="James T.Y."/>
            <person name="Karlsson M."/>
            <person name="Kohler A."/>
            <person name="Kues U."/>
            <person name="Lee Y.H."/>
            <person name="Lin Y.C."/>
            <person name="Lind M."/>
            <person name="Lindquist E."/>
            <person name="Lombard V."/>
            <person name="Lucas S."/>
            <person name="Lunden K."/>
            <person name="Morin E."/>
            <person name="Murat C."/>
            <person name="Park J."/>
            <person name="Raffaello T."/>
            <person name="Rouze P."/>
            <person name="Salamov A."/>
            <person name="Schmutz J."/>
            <person name="Solheim H."/>
            <person name="Stahlberg J."/>
            <person name="Velez H."/>
            <person name="de Vries R.P."/>
            <person name="Wiebenga A."/>
            <person name="Woodward S."/>
            <person name="Yakovlev I."/>
            <person name="Garbelotto M."/>
            <person name="Martin F."/>
            <person name="Grigoriev I.V."/>
            <person name="Stenlid J."/>
        </authorList>
    </citation>
    <scope>NUCLEOTIDE SEQUENCE [LARGE SCALE GENOMIC DNA]</scope>
    <source>
        <strain evidence="2 3">TC 32-1</strain>
    </source>
</reference>
<dbReference type="Proteomes" id="UP000030671">
    <property type="component" value="Unassembled WGS sequence"/>
</dbReference>
<dbReference type="AlphaFoldDB" id="W4K538"/>
<dbReference type="RefSeq" id="XP_009547614.1">
    <property type="nucleotide sequence ID" value="XM_009549319.1"/>
</dbReference>
<dbReference type="GeneID" id="20674775"/>
<dbReference type="HOGENOM" id="CLU_2378380_0_0_1"/>
<accession>W4K538</accession>
<evidence type="ECO:0000313" key="3">
    <source>
        <dbReference type="Proteomes" id="UP000030671"/>
    </source>
</evidence>
<name>W4K538_HETIT</name>
<protein>
    <submittedName>
        <fullName evidence="2">Uncharacterized protein</fullName>
    </submittedName>
</protein>
<feature type="compositionally biased region" description="Polar residues" evidence="1">
    <location>
        <begin position="77"/>
        <end position="88"/>
    </location>
</feature>
<dbReference type="EMBL" id="KI925459">
    <property type="protein sequence ID" value="ETW80922.1"/>
    <property type="molecule type" value="Genomic_DNA"/>
</dbReference>
<dbReference type="KEGG" id="hir:HETIRDRAFT_434800"/>
<evidence type="ECO:0000313" key="2">
    <source>
        <dbReference type="EMBL" id="ETW80922.1"/>
    </source>
</evidence>
<organism evidence="2 3">
    <name type="scientific">Heterobasidion irregulare (strain TC 32-1)</name>
    <dbReference type="NCBI Taxonomy" id="747525"/>
    <lineage>
        <taxon>Eukaryota</taxon>
        <taxon>Fungi</taxon>
        <taxon>Dikarya</taxon>
        <taxon>Basidiomycota</taxon>
        <taxon>Agaricomycotina</taxon>
        <taxon>Agaricomycetes</taxon>
        <taxon>Russulales</taxon>
        <taxon>Bondarzewiaceae</taxon>
        <taxon>Heterobasidion</taxon>
        <taxon>Heterobasidion annosum species complex</taxon>
    </lineage>
</organism>
<sequence length="95" mass="10622">MRATISIYCCAFSSLSPLPFAFPRCQSTPMTSQSKHHQRKASTVKIRTLELSEVDVPQPTQSRLTRYPAAPDHLELTASQPRRTSSRVIQYGADS</sequence>
<proteinExistence type="predicted"/>
<gene>
    <name evidence="2" type="ORF">HETIRDRAFT_434800</name>
</gene>
<feature type="region of interest" description="Disordered" evidence="1">
    <location>
        <begin position="57"/>
        <end position="95"/>
    </location>
</feature>
<dbReference type="InParanoid" id="W4K538"/>